<dbReference type="RefSeq" id="WP_120026238.1">
    <property type="nucleotide sequence ID" value="NZ_QZFV01000127.1"/>
</dbReference>
<dbReference type="InterPro" id="IPR024775">
    <property type="entry name" value="DinB-like"/>
</dbReference>
<accession>A0A419HQW9</accession>
<dbReference type="EMBL" id="QZFV01000127">
    <property type="protein sequence ID" value="RJQ78871.1"/>
    <property type="molecule type" value="Genomic_DNA"/>
</dbReference>
<dbReference type="OrthoDB" id="9796039at2"/>
<organism evidence="2 3">
    <name type="scientific">Amycolatopsis panacis</name>
    <dbReference type="NCBI Taxonomy" id="2340917"/>
    <lineage>
        <taxon>Bacteria</taxon>
        <taxon>Bacillati</taxon>
        <taxon>Actinomycetota</taxon>
        <taxon>Actinomycetes</taxon>
        <taxon>Pseudonocardiales</taxon>
        <taxon>Pseudonocardiaceae</taxon>
        <taxon>Amycolatopsis</taxon>
    </lineage>
</organism>
<feature type="domain" description="DinB-like" evidence="1">
    <location>
        <begin position="57"/>
        <end position="191"/>
    </location>
</feature>
<keyword evidence="3" id="KW-1185">Reference proteome</keyword>
<dbReference type="Gene3D" id="1.20.120.450">
    <property type="entry name" value="dinb family like domain"/>
    <property type="match status" value="1"/>
</dbReference>
<proteinExistence type="predicted"/>
<gene>
    <name evidence="2" type="ORF">D5S19_27225</name>
</gene>
<evidence type="ECO:0000259" key="1">
    <source>
        <dbReference type="Pfam" id="PF12867"/>
    </source>
</evidence>
<protein>
    <submittedName>
        <fullName evidence="2">DinB family protein</fullName>
    </submittedName>
</protein>
<dbReference type="SUPFAM" id="SSF109854">
    <property type="entry name" value="DinB/YfiT-like putative metalloenzymes"/>
    <property type="match status" value="1"/>
</dbReference>
<reference evidence="2 3" key="1">
    <citation type="submission" date="2018-09" db="EMBL/GenBank/DDBJ databases">
        <title>YIM PH 21725 draft genome.</title>
        <authorList>
            <person name="Miao C."/>
        </authorList>
    </citation>
    <scope>NUCLEOTIDE SEQUENCE [LARGE SCALE GENOMIC DNA]</scope>
    <source>
        <strain evidence="3">YIM PH21725</strain>
    </source>
</reference>
<comment type="caution">
    <text evidence="2">The sequence shown here is derived from an EMBL/GenBank/DDBJ whole genome shotgun (WGS) entry which is preliminary data.</text>
</comment>
<sequence>MQIELGWAEALDTLVRDPTDEKARAWAEEAAREERGTPGQLYSYRVLTSGQEVLTALAEGPRRVEALLAEYAPTRTDRQPEPGEWSPRQIVHHLADNEAVNAVRLRAILTEETPEIYGYDSDPWTRFFDVESVPEAVHRFAVQRANTVRVLRGLSEEDFDRKGVLSYRGAETVRVLAAVLAGHDLSHLDQLVKSFTMVRAAGL</sequence>
<evidence type="ECO:0000313" key="3">
    <source>
        <dbReference type="Proteomes" id="UP000285112"/>
    </source>
</evidence>
<dbReference type="Proteomes" id="UP000285112">
    <property type="component" value="Unassembled WGS sequence"/>
</dbReference>
<name>A0A419HQW9_9PSEU</name>
<dbReference type="AlphaFoldDB" id="A0A419HQW9"/>
<evidence type="ECO:0000313" key="2">
    <source>
        <dbReference type="EMBL" id="RJQ78871.1"/>
    </source>
</evidence>
<dbReference type="Pfam" id="PF12867">
    <property type="entry name" value="DinB_2"/>
    <property type="match status" value="1"/>
</dbReference>
<dbReference type="InterPro" id="IPR034660">
    <property type="entry name" value="DinB/YfiT-like"/>
</dbReference>